<name>A0ABX8UPN8_9BURK</name>
<dbReference type="Pfam" id="PF13972">
    <property type="entry name" value="TetR"/>
    <property type="match status" value="1"/>
</dbReference>
<accession>A0ABX8UPN8</accession>
<protein>
    <submittedName>
        <fullName evidence="5">TetR/AcrR family transcriptional regulator</fullName>
    </submittedName>
</protein>
<evidence type="ECO:0000313" key="6">
    <source>
        <dbReference type="Proteomes" id="UP000826462"/>
    </source>
</evidence>
<dbReference type="RefSeq" id="WP_219799588.1">
    <property type="nucleotide sequence ID" value="NZ_CP080095.1"/>
</dbReference>
<evidence type="ECO:0000256" key="2">
    <source>
        <dbReference type="PROSITE-ProRule" id="PRU00335"/>
    </source>
</evidence>
<sequence>MDAKPPRRTRERILELSLKLFNEIGEPNVTTTTIAEEMEISPGNLYYHFRNKDDIINSIFGQFEQEIEKRLRLPDDHRVTIDEMWSYLQYMVEFTWRYRFLYRDLNDLLARNRMLEMHFKQIISHKVRFASQFCEQLVEDGEMVATPDELRVIATNIGVIGTYWLSYQFVMNPRKYNDPDSIRADLHQVSVQIVSVMAPYLRGRSRQLFDDLVSGKLPKREFYDYLPPRDAAPAAAPVTASAAPSAMSGTELARERSTVKP</sequence>
<dbReference type="PROSITE" id="PS50977">
    <property type="entry name" value="HTH_TETR_2"/>
    <property type="match status" value="1"/>
</dbReference>
<dbReference type="PANTHER" id="PTHR43479">
    <property type="entry name" value="ACREF/ENVCD OPERON REPRESSOR-RELATED"/>
    <property type="match status" value="1"/>
</dbReference>
<evidence type="ECO:0000259" key="4">
    <source>
        <dbReference type="PROSITE" id="PS50977"/>
    </source>
</evidence>
<feature type="DNA-binding region" description="H-T-H motif" evidence="2">
    <location>
        <begin position="30"/>
        <end position="49"/>
    </location>
</feature>
<reference evidence="5 6" key="1">
    <citation type="submission" date="2021-07" db="EMBL/GenBank/DDBJ databases">
        <title>Paraburkholderia edwinii protects Aspergillus sp. from phenazines by acting as a toxin sponge.</title>
        <authorList>
            <person name="Dahlstrom K.M."/>
            <person name="Newman D.K."/>
        </authorList>
    </citation>
    <scope>NUCLEOTIDE SEQUENCE [LARGE SCALE GENOMIC DNA]</scope>
    <source>
        <strain evidence="5 6">Pe01</strain>
    </source>
</reference>
<feature type="domain" description="HTH tetR-type" evidence="4">
    <location>
        <begin position="7"/>
        <end position="67"/>
    </location>
</feature>
<feature type="region of interest" description="Disordered" evidence="3">
    <location>
        <begin position="234"/>
        <end position="261"/>
    </location>
</feature>
<evidence type="ECO:0000313" key="5">
    <source>
        <dbReference type="EMBL" id="QYD70267.1"/>
    </source>
</evidence>
<dbReference type="InterPro" id="IPR001647">
    <property type="entry name" value="HTH_TetR"/>
</dbReference>
<dbReference type="Proteomes" id="UP000826462">
    <property type="component" value="Chromosome 1"/>
</dbReference>
<dbReference type="InterPro" id="IPR009057">
    <property type="entry name" value="Homeodomain-like_sf"/>
</dbReference>
<gene>
    <name evidence="5" type="ORF">KZJ38_08210</name>
</gene>
<dbReference type="PRINTS" id="PR00455">
    <property type="entry name" value="HTHTETR"/>
</dbReference>
<dbReference type="InterPro" id="IPR050624">
    <property type="entry name" value="HTH-type_Tx_Regulator"/>
</dbReference>
<dbReference type="PANTHER" id="PTHR43479:SF12">
    <property type="entry name" value="TRANSCRIPTIONAL REGULATORY PROTEIN"/>
    <property type="match status" value="1"/>
</dbReference>
<keyword evidence="6" id="KW-1185">Reference proteome</keyword>
<dbReference type="EMBL" id="CP080095">
    <property type="protein sequence ID" value="QYD70267.1"/>
    <property type="molecule type" value="Genomic_DNA"/>
</dbReference>
<evidence type="ECO:0000256" key="3">
    <source>
        <dbReference type="SAM" id="MobiDB-lite"/>
    </source>
</evidence>
<dbReference type="SUPFAM" id="SSF46689">
    <property type="entry name" value="Homeodomain-like"/>
    <property type="match status" value="1"/>
</dbReference>
<evidence type="ECO:0000256" key="1">
    <source>
        <dbReference type="ARBA" id="ARBA00023125"/>
    </source>
</evidence>
<organism evidence="5 6">
    <name type="scientific">Paraburkholderia edwinii</name>
    <dbReference type="NCBI Taxonomy" id="2861782"/>
    <lineage>
        <taxon>Bacteria</taxon>
        <taxon>Pseudomonadati</taxon>
        <taxon>Pseudomonadota</taxon>
        <taxon>Betaproteobacteria</taxon>
        <taxon>Burkholderiales</taxon>
        <taxon>Burkholderiaceae</taxon>
        <taxon>Paraburkholderia</taxon>
    </lineage>
</organism>
<dbReference type="InterPro" id="IPR025722">
    <property type="entry name" value="TetR"/>
</dbReference>
<keyword evidence="1 2" id="KW-0238">DNA-binding</keyword>
<feature type="compositionally biased region" description="Low complexity" evidence="3">
    <location>
        <begin position="234"/>
        <end position="246"/>
    </location>
</feature>
<dbReference type="Pfam" id="PF00440">
    <property type="entry name" value="TetR_N"/>
    <property type="match status" value="1"/>
</dbReference>
<dbReference type="Gene3D" id="1.10.357.10">
    <property type="entry name" value="Tetracycline Repressor, domain 2"/>
    <property type="match status" value="1"/>
</dbReference>
<proteinExistence type="predicted"/>
<feature type="compositionally biased region" description="Basic and acidic residues" evidence="3">
    <location>
        <begin position="252"/>
        <end position="261"/>
    </location>
</feature>